<dbReference type="GO" id="GO:0030170">
    <property type="term" value="F:pyridoxal phosphate binding"/>
    <property type="evidence" value="ECO:0007669"/>
    <property type="project" value="TreeGrafter"/>
</dbReference>
<dbReference type="AlphaFoldDB" id="A0A1H7MFR8"/>
<gene>
    <name evidence="3" type="ORF">SAMN05443999_103290</name>
</gene>
<evidence type="ECO:0000256" key="1">
    <source>
        <dbReference type="ARBA" id="ARBA00037999"/>
    </source>
</evidence>
<dbReference type="PANTHER" id="PTHR30244">
    <property type="entry name" value="TRANSAMINASE"/>
    <property type="match status" value="1"/>
</dbReference>
<dbReference type="InterPro" id="IPR015421">
    <property type="entry name" value="PyrdxlP-dep_Trfase_major"/>
</dbReference>
<dbReference type="GO" id="GO:0000271">
    <property type="term" value="P:polysaccharide biosynthetic process"/>
    <property type="evidence" value="ECO:0007669"/>
    <property type="project" value="TreeGrafter"/>
</dbReference>
<dbReference type="GO" id="GO:0008483">
    <property type="term" value="F:transaminase activity"/>
    <property type="evidence" value="ECO:0007669"/>
    <property type="project" value="TreeGrafter"/>
</dbReference>
<dbReference type="EMBL" id="FOAG01000003">
    <property type="protein sequence ID" value="SEL09545.1"/>
    <property type="molecule type" value="Genomic_DNA"/>
</dbReference>
<dbReference type="InterPro" id="IPR000653">
    <property type="entry name" value="DegT/StrS_aminotransferase"/>
</dbReference>
<dbReference type="SUPFAM" id="SSF53383">
    <property type="entry name" value="PLP-dependent transferases"/>
    <property type="match status" value="1"/>
</dbReference>
<organism evidence="3 4">
    <name type="scientific">Roseovarius azorensis</name>
    <dbReference type="NCBI Taxonomy" id="1287727"/>
    <lineage>
        <taxon>Bacteria</taxon>
        <taxon>Pseudomonadati</taxon>
        <taxon>Pseudomonadota</taxon>
        <taxon>Alphaproteobacteria</taxon>
        <taxon>Rhodobacterales</taxon>
        <taxon>Roseobacteraceae</taxon>
        <taxon>Roseovarius</taxon>
    </lineage>
</organism>
<dbReference type="PANTHER" id="PTHR30244:SF34">
    <property type="entry name" value="DTDP-4-AMINO-4,6-DIDEOXYGALACTOSE TRANSAMINASE"/>
    <property type="match status" value="1"/>
</dbReference>
<keyword evidence="2" id="KW-0663">Pyridoxal phosphate</keyword>
<sequence length="398" mass="43408">MTEIFKGKFTQQEPIPEEGIAAALDVLRSGRLHRYNLVDDEPGEVAALEREFADYTGAKYALAVTSGGYAMATALRALGIGPGDRVLSNAFTLAPVPGAIASVGAVPVFVGVTEALTIDLEDLAAKADQADVLMLSHMRGHLADMDALMAICDGAGVTVIEDCAHTMGAAWRGVPSGRWGRVGCYSTQTYKHINSGEGGFLITDDDEVMARAVILSGSYMLYKRHGTVPPDDVFERVKYDTPNVSGRMDHLRAAILRPQLRALDAQCEKWNERYRVVEEGLRGTPGLTVVERAEHERYVGSSIQFLLLDWEGARIRDVLGRCLARGVELKWFGASEPSGFTSRYDSWRYAPSAPMPASDRILRGIVDMRLPLTFSLEDCAQIARIIRGEVGAVFQAQV</sequence>
<protein>
    <submittedName>
        <fullName evidence="3">dTDP-4-amino-4,6-dideoxygalactose transaminase</fullName>
    </submittedName>
</protein>
<comment type="similarity">
    <text evidence="1 2">Belongs to the DegT/DnrJ/EryC1 family.</text>
</comment>
<keyword evidence="4" id="KW-1185">Reference proteome</keyword>
<dbReference type="RefSeq" id="WP_093034104.1">
    <property type="nucleotide sequence ID" value="NZ_FOAG01000003.1"/>
</dbReference>
<reference evidence="3 4" key="1">
    <citation type="submission" date="2016-10" db="EMBL/GenBank/DDBJ databases">
        <authorList>
            <person name="de Groot N.N."/>
        </authorList>
    </citation>
    <scope>NUCLEOTIDE SEQUENCE [LARGE SCALE GENOMIC DNA]</scope>
    <source>
        <strain evidence="3 4">DSM 100674</strain>
    </source>
</reference>
<name>A0A1H7MFR8_9RHOB</name>
<dbReference type="InterPro" id="IPR015424">
    <property type="entry name" value="PyrdxlP-dep_Trfase"/>
</dbReference>
<evidence type="ECO:0000256" key="2">
    <source>
        <dbReference type="RuleBase" id="RU004508"/>
    </source>
</evidence>
<dbReference type="OrthoDB" id="9768668at2"/>
<dbReference type="Gene3D" id="3.40.640.10">
    <property type="entry name" value="Type I PLP-dependent aspartate aminotransferase-like (Major domain)"/>
    <property type="match status" value="1"/>
</dbReference>
<dbReference type="Gene3D" id="3.90.1150.10">
    <property type="entry name" value="Aspartate Aminotransferase, domain 1"/>
    <property type="match status" value="1"/>
</dbReference>
<evidence type="ECO:0000313" key="3">
    <source>
        <dbReference type="EMBL" id="SEL09545.1"/>
    </source>
</evidence>
<accession>A0A1H7MFR8</accession>
<dbReference type="InterPro" id="IPR015422">
    <property type="entry name" value="PyrdxlP-dep_Trfase_small"/>
</dbReference>
<proteinExistence type="inferred from homology"/>
<dbReference type="Pfam" id="PF01041">
    <property type="entry name" value="DegT_DnrJ_EryC1"/>
    <property type="match status" value="1"/>
</dbReference>
<evidence type="ECO:0000313" key="4">
    <source>
        <dbReference type="Proteomes" id="UP000199582"/>
    </source>
</evidence>
<dbReference type="Proteomes" id="UP000199582">
    <property type="component" value="Unassembled WGS sequence"/>
</dbReference>
<dbReference type="STRING" id="1287727.SAMN05443999_103290"/>